<feature type="compositionally biased region" description="Basic and acidic residues" evidence="1">
    <location>
        <begin position="345"/>
        <end position="373"/>
    </location>
</feature>
<reference evidence="3" key="1">
    <citation type="submission" date="2022-11" db="UniProtKB">
        <authorList>
            <consortium name="WormBaseParasite"/>
        </authorList>
    </citation>
    <scope>IDENTIFICATION</scope>
</reference>
<dbReference type="AlphaFoldDB" id="A0A915J9N3"/>
<organism evidence="2 3">
    <name type="scientific">Romanomermis culicivorax</name>
    <name type="common">Nematode worm</name>
    <dbReference type="NCBI Taxonomy" id="13658"/>
    <lineage>
        <taxon>Eukaryota</taxon>
        <taxon>Metazoa</taxon>
        <taxon>Ecdysozoa</taxon>
        <taxon>Nematoda</taxon>
        <taxon>Enoplea</taxon>
        <taxon>Dorylaimia</taxon>
        <taxon>Mermithida</taxon>
        <taxon>Mermithoidea</taxon>
        <taxon>Mermithidae</taxon>
        <taxon>Romanomermis</taxon>
    </lineage>
</organism>
<feature type="compositionally biased region" description="Basic and acidic residues" evidence="1">
    <location>
        <begin position="409"/>
        <end position="425"/>
    </location>
</feature>
<name>A0A915J9N3_ROMCU</name>
<sequence>MLTTEELLDSPIDIEVEPTDDELLDTLIFDLNIAKLLPSTNVSALTMPAAPSDITATATQITDFLKLTLHEISSIALALMNESTPIQPAAINSETTITTDQMLADIPEESTVDQSTSMDIVPAEITTTMPATAPAVNRRIYLATPAVLPRSPIIAPIAAARYSAPVRFSQQIISATQWDALAAALTVYHFPPPPRGMLFPKHHWMDYPDALKEEIQCILLPPPPVIAPAPQIVQTAPVIAQTVVQPPVTLPLLIAVQPPPVPQRPPPATLVLPMAPVDVQTPQAPSMSALALDHYGQPIRKPGHYEHSMKRKQHLHEEAEYRKSHKTCMTDEPCAKRTPPPSTSRAERSKTPSERTTHRPEQCRKQKAREEAGKSSQTTSTPQKEIPSRKSEAPATQRPPACQSPSHRSPHECYSHDDRHHKDSRQTQVTSGNSRQHECHDDAPPH</sequence>
<evidence type="ECO:0000313" key="3">
    <source>
        <dbReference type="WBParaSite" id="nRc.2.0.1.t22400-RA"/>
    </source>
</evidence>
<proteinExistence type="predicted"/>
<keyword evidence="2" id="KW-1185">Reference proteome</keyword>
<feature type="compositionally biased region" description="Basic and acidic residues" evidence="1">
    <location>
        <begin position="435"/>
        <end position="446"/>
    </location>
</feature>
<dbReference type="WBParaSite" id="nRc.2.0.1.t22400-RA">
    <property type="protein sequence ID" value="nRc.2.0.1.t22400-RA"/>
    <property type="gene ID" value="nRc.2.0.1.g22400"/>
</dbReference>
<accession>A0A915J9N3</accession>
<feature type="region of interest" description="Disordered" evidence="1">
    <location>
        <begin position="298"/>
        <end position="446"/>
    </location>
</feature>
<evidence type="ECO:0000313" key="2">
    <source>
        <dbReference type="Proteomes" id="UP000887565"/>
    </source>
</evidence>
<dbReference type="Proteomes" id="UP000887565">
    <property type="component" value="Unplaced"/>
</dbReference>
<feature type="compositionally biased region" description="Polar residues" evidence="1">
    <location>
        <begin position="374"/>
        <end position="383"/>
    </location>
</feature>
<evidence type="ECO:0000256" key="1">
    <source>
        <dbReference type="SAM" id="MobiDB-lite"/>
    </source>
</evidence>
<protein>
    <submittedName>
        <fullName evidence="3">Uncharacterized protein</fullName>
    </submittedName>
</protein>